<dbReference type="RefSeq" id="WP_250199830.1">
    <property type="nucleotide sequence ID" value="NZ_CP097636.1"/>
</dbReference>
<evidence type="ECO:0000313" key="2">
    <source>
        <dbReference type="EMBL" id="URI11637.1"/>
    </source>
</evidence>
<evidence type="ECO:0000256" key="1">
    <source>
        <dbReference type="SAM" id="Phobius"/>
    </source>
</evidence>
<gene>
    <name evidence="2" type="ORF">MW290_22140</name>
</gene>
<dbReference type="EMBL" id="CP097636">
    <property type="protein sequence ID" value="URI11637.1"/>
    <property type="molecule type" value="Genomic_DNA"/>
</dbReference>
<reference evidence="2" key="1">
    <citation type="submission" date="2022-05" db="EMBL/GenBank/DDBJ databases">
        <title>An RpoN-dependent PEP-CTERM gene is involved in floc formation of an Aquincola tertiaricarbonis strain.</title>
        <authorList>
            <person name="Qiu D."/>
            <person name="Xia M."/>
        </authorList>
    </citation>
    <scope>NUCLEOTIDE SEQUENCE</scope>
    <source>
        <strain evidence="2">RN12</strain>
    </source>
</reference>
<keyword evidence="3" id="KW-1185">Reference proteome</keyword>
<feature type="transmembrane region" description="Helical" evidence="1">
    <location>
        <begin position="89"/>
        <end position="112"/>
    </location>
</feature>
<organism evidence="2 3">
    <name type="scientific">Aquincola tertiaricarbonis</name>
    <dbReference type="NCBI Taxonomy" id="391953"/>
    <lineage>
        <taxon>Bacteria</taxon>
        <taxon>Pseudomonadati</taxon>
        <taxon>Pseudomonadota</taxon>
        <taxon>Betaproteobacteria</taxon>
        <taxon>Burkholderiales</taxon>
        <taxon>Sphaerotilaceae</taxon>
        <taxon>Aquincola</taxon>
    </lineage>
</organism>
<keyword evidence="1" id="KW-0812">Transmembrane</keyword>
<protein>
    <submittedName>
        <fullName evidence="2">Uncharacterized protein</fullName>
    </submittedName>
</protein>
<accession>A0ABY4SI81</accession>
<name>A0ABY4SI81_AQUTE</name>
<keyword evidence="1" id="KW-1133">Transmembrane helix</keyword>
<feature type="transmembrane region" description="Helical" evidence="1">
    <location>
        <begin position="20"/>
        <end position="41"/>
    </location>
</feature>
<sequence>MGTVSSKDFSNYSKPMLRVALRFAVALIGLALATVFLVLAVRNGDWFGYAKAGFTALVTCWLFSSLRHGSTAEADGAVSSGPNTNAERIALGLAIGFVAPLVLFWLLHALLVR</sequence>
<evidence type="ECO:0000313" key="3">
    <source>
        <dbReference type="Proteomes" id="UP001056201"/>
    </source>
</evidence>
<keyword evidence="1" id="KW-0472">Membrane</keyword>
<proteinExistence type="predicted"/>
<dbReference type="Proteomes" id="UP001056201">
    <property type="component" value="Chromosome 2"/>
</dbReference>